<dbReference type="AlphaFoldDB" id="A0A238U633"/>
<sequence length="129" mass="13163">MANLACSGASISCSFGSASSTFTVLPTNMVNSDSMPSATINDYIPLVNILSFGECSSTTNPTVSSVIASSSGATTTAPCVPCTVTPWTPGIADVFINNMNALDDGSTCKCLWLGSISFDNAGEEDVDIS</sequence>
<dbReference type="Pfam" id="PF14107">
    <property type="entry name" value="DUF4280"/>
    <property type="match status" value="1"/>
</dbReference>
<dbReference type="RefSeq" id="WP_075342965.1">
    <property type="nucleotide sequence ID" value="NZ_LT899436.1"/>
</dbReference>
<dbReference type="OrthoDB" id="4825649at2"/>
<evidence type="ECO:0008006" key="3">
    <source>
        <dbReference type="Google" id="ProtNLM"/>
    </source>
</evidence>
<protein>
    <recommendedName>
        <fullName evidence="3">DUF4280 domain-containing protein</fullName>
    </recommendedName>
</protein>
<accession>A0A238U633</accession>
<dbReference type="EMBL" id="LT899436">
    <property type="protein sequence ID" value="SNR14669.1"/>
    <property type="molecule type" value="Genomic_DNA"/>
</dbReference>
<dbReference type="KEGG" id="tje:TJEJU_0905"/>
<name>A0A238U633_9FLAO</name>
<proteinExistence type="predicted"/>
<reference evidence="1 2" key="1">
    <citation type="submission" date="2017-07" db="EMBL/GenBank/DDBJ databases">
        <authorList>
            <person name="Sun Z.S."/>
            <person name="Albrecht U."/>
            <person name="Echele G."/>
            <person name="Lee C.C."/>
        </authorList>
    </citation>
    <scope>NUCLEOTIDE SEQUENCE [LARGE SCALE GENOMIC DNA]</scope>
    <source>
        <strain evidence="2">type strain: KCTC 22618</strain>
    </source>
</reference>
<dbReference type="Proteomes" id="UP000215214">
    <property type="component" value="Chromosome TJEJU"/>
</dbReference>
<gene>
    <name evidence="1" type="ORF">TJEJU_0905</name>
</gene>
<keyword evidence="2" id="KW-1185">Reference proteome</keyword>
<organism evidence="1 2">
    <name type="scientific">Tenacibaculum jejuense</name>
    <dbReference type="NCBI Taxonomy" id="584609"/>
    <lineage>
        <taxon>Bacteria</taxon>
        <taxon>Pseudomonadati</taxon>
        <taxon>Bacteroidota</taxon>
        <taxon>Flavobacteriia</taxon>
        <taxon>Flavobacteriales</taxon>
        <taxon>Flavobacteriaceae</taxon>
        <taxon>Tenacibaculum</taxon>
    </lineage>
</organism>
<evidence type="ECO:0000313" key="1">
    <source>
        <dbReference type="EMBL" id="SNR14669.1"/>
    </source>
</evidence>
<evidence type="ECO:0000313" key="2">
    <source>
        <dbReference type="Proteomes" id="UP000215214"/>
    </source>
</evidence>
<dbReference type="InterPro" id="IPR025460">
    <property type="entry name" value="DUF4280"/>
</dbReference>